<gene>
    <name evidence="1" type="ORF">HPB50_021829</name>
</gene>
<dbReference type="EMBL" id="CM023488">
    <property type="protein sequence ID" value="KAH6924688.1"/>
    <property type="molecule type" value="Genomic_DNA"/>
</dbReference>
<proteinExistence type="predicted"/>
<evidence type="ECO:0000313" key="2">
    <source>
        <dbReference type="Proteomes" id="UP000821845"/>
    </source>
</evidence>
<protein>
    <submittedName>
        <fullName evidence="1">Uncharacterized protein</fullName>
    </submittedName>
</protein>
<evidence type="ECO:0000313" key="1">
    <source>
        <dbReference type="EMBL" id="KAH6924688.1"/>
    </source>
</evidence>
<dbReference type="Proteomes" id="UP000821845">
    <property type="component" value="Chromosome 8"/>
</dbReference>
<organism evidence="1 2">
    <name type="scientific">Hyalomma asiaticum</name>
    <name type="common">Tick</name>
    <dbReference type="NCBI Taxonomy" id="266040"/>
    <lineage>
        <taxon>Eukaryota</taxon>
        <taxon>Metazoa</taxon>
        <taxon>Ecdysozoa</taxon>
        <taxon>Arthropoda</taxon>
        <taxon>Chelicerata</taxon>
        <taxon>Arachnida</taxon>
        <taxon>Acari</taxon>
        <taxon>Parasitiformes</taxon>
        <taxon>Ixodida</taxon>
        <taxon>Ixodoidea</taxon>
        <taxon>Ixodidae</taxon>
        <taxon>Hyalomminae</taxon>
        <taxon>Hyalomma</taxon>
    </lineage>
</organism>
<comment type="caution">
    <text evidence="1">The sequence shown here is derived from an EMBL/GenBank/DDBJ whole genome shotgun (WGS) entry which is preliminary data.</text>
</comment>
<name>A0ACB7RPX7_HYAAI</name>
<sequence>MSRGPCAVPTASRHAASVDTIVFKGPGAILPDSKPMGVDALPTTDTSGTQNTEELVSPRTMPDLTLLKRQASSLEQVNAVTDIPPTEVVRPRELAANAEGTPQAAVTLQSRSWLLEDETLHHPGENNLLPRLSASAASSTGGHDEQYAFYMEQIGEGRTYLQIWVLCVLIGATLILPVGILLLSYLFTPLAKAIAGANETNSTESFQVTDKMPGLAEARLPSHCYQEPRLIDDVQNVSAYNVVKQRQGAKLDLYCLYNNSRFLTGSAYDFLPQNLPLSMCRYVVYWSIGVKDGRPVSRVPKFDSAYGLEQLRTTFDQLGVPDVKILVAVGGYPEDNTQLSLLSRHPDALTGFAGSMTDLITSYRLDGVAIHWVLSDPACEESGDEYFALQSIVAALRDGFARKGLSSLLTVIVPADEDVAHPLVELVIDFVDYVFIETQALRPSPPLAYDVCREVGSQVSSLVMSQRNYTGNEHKFCVTLSVAPWEVEASAPASSGQRPQLLNISSSSRFGGPPGVGSLSEICVGTPCLLRKEDACIGIVADESVDPLFVYLFHNATILFDMFSHQSGTPNARRCALVVDLDYDEFAELCPFVLPNTFMRHLYWALLYNQRPNYLRNYLSKCTFY</sequence>
<accession>A0ACB7RPX7</accession>
<keyword evidence="2" id="KW-1185">Reference proteome</keyword>
<reference evidence="1" key="1">
    <citation type="submission" date="2020-05" db="EMBL/GenBank/DDBJ databases">
        <title>Large-scale comparative analyses of tick genomes elucidate their genetic diversity and vector capacities.</title>
        <authorList>
            <person name="Jia N."/>
            <person name="Wang J."/>
            <person name="Shi W."/>
            <person name="Du L."/>
            <person name="Sun Y."/>
            <person name="Zhan W."/>
            <person name="Jiang J."/>
            <person name="Wang Q."/>
            <person name="Zhang B."/>
            <person name="Ji P."/>
            <person name="Sakyi L.B."/>
            <person name="Cui X."/>
            <person name="Yuan T."/>
            <person name="Jiang B."/>
            <person name="Yang W."/>
            <person name="Lam T.T.-Y."/>
            <person name="Chang Q."/>
            <person name="Ding S."/>
            <person name="Wang X."/>
            <person name="Zhu J."/>
            <person name="Ruan X."/>
            <person name="Zhao L."/>
            <person name="Wei J."/>
            <person name="Que T."/>
            <person name="Du C."/>
            <person name="Cheng J."/>
            <person name="Dai P."/>
            <person name="Han X."/>
            <person name="Huang E."/>
            <person name="Gao Y."/>
            <person name="Liu J."/>
            <person name="Shao H."/>
            <person name="Ye R."/>
            <person name="Li L."/>
            <person name="Wei W."/>
            <person name="Wang X."/>
            <person name="Wang C."/>
            <person name="Yang T."/>
            <person name="Huo Q."/>
            <person name="Li W."/>
            <person name="Guo W."/>
            <person name="Chen H."/>
            <person name="Zhou L."/>
            <person name="Ni X."/>
            <person name="Tian J."/>
            <person name="Zhou Y."/>
            <person name="Sheng Y."/>
            <person name="Liu T."/>
            <person name="Pan Y."/>
            <person name="Xia L."/>
            <person name="Li J."/>
            <person name="Zhao F."/>
            <person name="Cao W."/>
        </authorList>
    </citation>
    <scope>NUCLEOTIDE SEQUENCE</scope>
    <source>
        <strain evidence="1">Hyas-2018</strain>
    </source>
</reference>